<dbReference type="GO" id="GO:0009579">
    <property type="term" value="C:thylakoid"/>
    <property type="evidence" value="ECO:0000318"/>
    <property type="project" value="GO_Central"/>
</dbReference>
<dbReference type="Proteomes" id="UP000011115">
    <property type="component" value="Unassembled WGS sequence"/>
</dbReference>
<feature type="region of interest" description="Disordered" evidence="1">
    <location>
        <begin position="1"/>
        <end position="120"/>
    </location>
</feature>
<dbReference type="InParanoid" id="M1DUG3"/>
<feature type="domain" description="Putative plant transposon protein" evidence="2">
    <location>
        <begin position="174"/>
        <end position="320"/>
    </location>
</feature>
<dbReference type="EnsemblPlants" id="PGSC0003DMT400094598">
    <property type="protein sequence ID" value="PGSC0003DMT400094598"/>
    <property type="gene ID" value="PGSC0003DMG400044169"/>
</dbReference>
<dbReference type="AlphaFoldDB" id="M1DUG3"/>
<name>M1DUG3_SOLTU</name>
<evidence type="ECO:0000313" key="3">
    <source>
        <dbReference type="EnsemblPlants" id="PGSC0003DMT400094598"/>
    </source>
</evidence>
<dbReference type="InterPro" id="IPR046796">
    <property type="entry name" value="Transposase_32_dom"/>
</dbReference>
<evidence type="ECO:0000313" key="4">
    <source>
        <dbReference type="Proteomes" id="UP000011115"/>
    </source>
</evidence>
<feature type="compositionally biased region" description="Polar residues" evidence="1">
    <location>
        <begin position="104"/>
        <end position="115"/>
    </location>
</feature>
<organism evidence="3 4">
    <name type="scientific">Solanum tuberosum</name>
    <name type="common">Potato</name>
    <dbReference type="NCBI Taxonomy" id="4113"/>
    <lineage>
        <taxon>Eukaryota</taxon>
        <taxon>Viridiplantae</taxon>
        <taxon>Streptophyta</taxon>
        <taxon>Embryophyta</taxon>
        <taxon>Tracheophyta</taxon>
        <taxon>Spermatophyta</taxon>
        <taxon>Magnoliopsida</taxon>
        <taxon>eudicotyledons</taxon>
        <taxon>Gunneridae</taxon>
        <taxon>Pentapetalae</taxon>
        <taxon>asterids</taxon>
        <taxon>lamiids</taxon>
        <taxon>Solanales</taxon>
        <taxon>Solanaceae</taxon>
        <taxon>Solanoideae</taxon>
        <taxon>Solaneae</taxon>
        <taxon>Solanum</taxon>
    </lineage>
</organism>
<evidence type="ECO:0000259" key="2">
    <source>
        <dbReference type="Pfam" id="PF20167"/>
    </source>
</evidence>
<dbReference type="PANTHER" id="PTHR33180:SF31">
    <property type="entry name" value="POLYPROTEIN PROTEIN"/>
    <property type="match status" value="1"/>
</dbReference>
<feature type="region of interest" description="Disordered" evidence="1">
    <location>
        <begin position="328"/>
        <end position="374"/>
    </location>
</feature>
<dbReference type="HOGENOM" id="CLU_029307_12_2_1"/>
<protein>
    <recommendedName>
        <fullName evidence="2">Putative plant transposon protein domain-containing protein</fullName>
    </recommendedName>
</protein>
<reference evidence="3" key="2">
    <citation type="submission" date="2015-06" db="UniProtKB">
        <authorList>
            <consortium name="EnsemblPlants"/>
        </authorList>
    </citation>
    <scope>IDENTIFICATION</scope>
    <source>
        <strain evidence="3">DM1-3 516 R44</strain>
    </source>
</reference>
<keyword evidence="4" id="KW-1185">Reference proteome</keyword>
<feature type="compositionally biased region" description="Polar residues" evidence="1">
    <location>
        <begin position="67"/>
        <end position="83"/>
    </location>
</feature>
<evidence type="ECO:0000256" key="1">
    <source>
        <dbReference type="SAM" id="MobiDB-lite"/>
    </source>
</evidence>
<dbReference type="PaxDb" id="4113-PGSC0003DMT400094598"/>
<dbReference type="PANTHER" id="PTHR33180">
    <property type="entry name" value="PHOTOSYSTEM II CP43 REACTION CENTER PROTEIN"/>
    <property type="match status" value="1"/>
</dbReference>
<accession>M1DUG3</accession>
<dbReference type="Gramene" id="PGSC0003DMT400094598">
    <property type="protein sequence ID" value="PGSC0003DMT400094598"/>
    <property type="gene ID" value="PGSC0003DMG400044169"/>
</dbReference>
<reference evidence="4" key="1">
    <citation type="journal article" date="2011" name="Nature">
        <title>Genome sequence and analysis of the tuber crop potato.</title>
        <authorList>
            <consortium name="The Potato Genome Sequencing Consortium"/>
        </authorList>
    </citation>
    <scope>NUCLEOTIDE SEQUENCE [LARGE SCALE GENOMIC DNA]</scope>
    <source>
        <strain evidence="4">cv. DM1-3 516 R44</strain>
    </source>
</reference>
<dbReference type="GO" id="GO:0009523">
    <property type="term" value="C:photosystem II"/>
    <property type="evidence" value="ECO:0000318"/>
    <property type="project" value="GO_Central"/>
</dbReference>
<sequence length="416" mass="45249">MARPKVASRNMPFCKRAKEIKINEDAAASRAKATKLPTTGGKGKGKRKAHASPDASSDSDGIYAAYLTTSESEGENQEYQVATSEPEEDESLAAQRAELRSKKFNNPSRIRTPQATSPPAPVQVVVLAPPVQGPPPKSMKRLKTEGLRTSIEEKHLSTDGVIDRYPEIMSCLKSHNFRLFTKPRGPYIPNWVREFYVAYGALVPQRKKQAAALKPVDYVVVRGKKVKCDSEAINVVLECPDDIDDDYQHLIRTKILGNMKKWLAPLISYGTPTCLEIGTLIEKNDLNIAARFWFGFISSIIMPSQNESILRLAKASCLDEAKKKKASPVDSSPVVDKDTLPAEAPLPTPAPGLSGTSSVVPSDTPSSSAATLSPRSVATAVCQPPLTHAALIRMGHLAHSAYRRASRLEVSIPGMI</sequence>
<proteinExistence type="predicted"/>
<feature type="compositionally biased region" description="Low complexity" evidence="1">
    <location>
        <begin position="354"/>
        <end position="374"/>
    </location>
</feature>
<dbReference type="Pfam" id="PF20167">
    <property type="entry name" value="Transposase_32"/>
    <property type="match status" value="1"/>
</dbReference>